<keyword evidence="10" id="KW-1185">Reference proteome</keyword>
<feature type="transmembrane region" description="Helical" evidence="7">
    <location>
        <begin position="161"/>
        <end position="191"/>
    </location>
</feature>
<gene>
    <name evidence="9" type="ORF">CYL18_01090</name>
</gene>
<dbReference type="InterPro" id="IPR003004">
    <property type="entry name" value="GspF/PilC"/>
</dbReference>
<name>A0A2S7N3C5_9BACI</name>
<feature type="domain" description="Type II secretion system protein GspF" evidence="8">
    <location>
        <begin position="221"/>
        <end position="343"/>
    </location>
</feature>
<organism evidence="9 10">
    <name type="scientific">Pradoshia eiseniae</name>
    <dbReference type="NCBI Taxonomy" id="2064768"/>
    <lineage>
        <taxon>Bacteria</taxon>
        <taxon>Bacillati</taxon>
        <taxon>Bacillota</taxon>
        <taxon>Bacilli</taxon>
        <taxon>Bacillales</taxon>
        <taxon>Bacillaceae</taxon>
        <taxon>Pradoshia</taxon>
    </lineage>
</organism>
<dbReference type="AlphaFoldDB" id="A0A2S7N3C5"/>
<protein>
    <recommendedName>
        <fullName evidence="8">Type II secretion system protein GspF domain-containing protein</fullName>
    </recommendedName>
</protein>
<evidence type="ECO:0000259" key="8">
    <source>
        <dbReference type="Pfam" id="PF00482"/>
    </source>
</evidence>
<dbReference type="Proteomes" id="UP000239663">
    <property type="component" value="Unassembled WGS sequence"/>
</dbReference>
<dbReference type="NCBIfam" id="NF041012">
    <property type="entry name" value="T4P_ComGB"/>
    <property type="match status" value="1"/>
</dbReference>
<evidence type="ECO:0000313" key="9">
    <source>
        <dbReference type="EMBL" id="PQD96524.1"/>
    </source>
</evidence>
<comment type="similarity">
    <text evidence="2">Belongs to the GSP F family.</text>
</comment>
<dbReference type="InterPro" id="IPR047692">
    <property type="entry name" value="T4P_ComGB"/>
</dbReference>
<keyword evidence="3" id="KW-1003">Cell membrane</keyword>
<dbReference type="InterPro" id="IPR042094">
    <property type="entry name" value="T2SS_GspF_sf"/>
</dbReference>
<dbReference type="Pfam" id="PF00482">
    <property type="entry name" value="T2SSF"/>
    <property type="match status" value="2"/>
</dbReference>
<dbReference type="PANTHER" id="PTHR30012:SF0">
    <property type="entry name" value="TYPE II SECRETION SYSTEM PROTEIN F-RELATED"/>
    <property type="match status" value="1"/>
</dbReference>
<dbReference type="GO" id="GO:0005886">
    <property type="term" value="C:plasma membrane"/>
    <property type="evidence" value="ECO:0007669"/>
    <property type="project" value="UniProtKB-SubCell"/>
</dbReference>
<comment type="caution">
    <text evidence="9">The sequence shown here is derived from an EMBL/GenBank/DDBJ whole genome shotgun (WGS) entry which is preliminary data.</text>
</comment>
<accession>A0A2S7N3C5</accession>
<dbReference type="InterPro" id="IPR018076">
    <property type="entry name" value="T2SS_GspF_dom"/>
</dbReference>
<keyword evidence="4 7" id="KW-0812">Transmembrane</keyword>
<keyword evidence="5 7" id="KW-1133">Transmembrane helix</keyword>
<sequence>MRGGFMKFERSRRWKGREQARFLAELGDLLDNGFSLYEGIEFSMLHSKMNHQEDIKGSLVLLKEGHSFRDFLEWLSFEQELVGLVSYGEQNGQLSSTLKEAGRIWQKKCEDRTKLKNLLIYPVFLFLFTFGLLQLFTTYLFPRFSQMYDDYGLGSNPFMEVAGFISHLVRFSPVLLALVFLLLSVIHHYYLKKLPQLKREILFVKIPYIRRYRRLSITYYFSIQLGSLLQGGLSVLDALDFMKSQDPKLLVRELTGQMMERLKAGDTLEHISQDIPVFKDDFVRIISHGQKNGLLGEELLYYSRLVLKEIEGMTEKALKVIQPLMFGLVALLVILLYLAILMPMISLMNSI</sequence>
<dbReference type="PANTHER" id="PTHR30012">
    <property type="entry name" value="GENERAL SECRETION PATHWAY PROTEIN"/>
    <property type="match status" value="1"/>
</dbReference>
<feature type="domain" description="Type II secretion system protein GspF" evidence="8">
    <location>
        <begin position="22"/>
        <end position="142"/>
    </location>
</feature>
<evidence type="ECO:0000313" key="10">
    <source>
        <dbReference type="Proteomes" id="UP000239663"/>
    </source>
</evidence>
<dbReference type="PRINTS" id="PR00812">
    <property type="entry name" value="BCTERIALGSPF"/>
</dbReference>
<feature type="transmembrane region" description="Helical" evidence="7">
    <location>
        <begin position="118"/>
        <end position="141"/>
    </location>
</feature>
<evidence type="ECO:0000256" key="6">
    <source>
        <dbReference type="ARBA" id="ARBA00023136"/>
    </source>
</evidence>
<dbReference type="Gene3D" id="1.20.81.30">
    <property type="entry name" value="Type II secretion system (T2SS), domain F"/>
    <property type="match status" value="2"/>
</dbReference>
<keyword evidence="6 7" id="KW-0472">Membrane</keyword>
<reference evidence="9 10" key="1">
    <citation type="submission" date="2017-12" db="EMBL/GenBank/DDBJ databases">
        <title>Taxonomic description and draft genome of Pradoshia cofamensis Gen. nov., sp. nov., a thermotolerant bacillale isolated from anterior gut of earthworm Eisenia fetida.</title>
        <authorList>
            <person name="Saha T."/>
            <person name="Chakraborty R."/>
        </authorList>
    </citation>
    <scope>NUCLEOTIDE SEQUENCE [LARGE SCALE GENOMIC DNA]</scope>
    <source>
        <strain evidence="9 10">EAG3</strain>
    </source>
</reference>
<evidence type="ECO:0000256" key="7">
    <source>
        <dbReference type="SAM" id="Phobius"/>
    </source>
</evidence>
<proteinExistence type="inferred from homology"/>
<evidence type="ECO:0000256" key="5">
    <source>
        <dbReference type="ARBA" id="ARBA00022989"/>
    </source>
</evidence>
<dbReference type="EMBL" id="PKOZ01000001">
    <property type="protein sequence ID" value="PQD96524.1"/>
    <property type="molecule type" value="Genomic_DNA"/>
</dbReference>
<feature type="transmembrane region" description="Helical" evidence="7">
    <location>
        <begin position="324"/>
        <end position="345"/>
    </location>
</feature>
<evidence type="ECO:0000256" key="3">
    <source>
        <dbReference type="ARBA" id="ARBA00022475"/>
    </source>
</evidence>
<evidence type="ECO:0000256" key="2">
    <source>
        <dbReference type="ARBA" id="ARBA00005745"/>
    </source>
</evidence>
<comment type="subcellular location">
    <subcellularLocation>
        <location evidence="1">Cell membrane</location>
        <topology evidence="1">Multi-pass membrane protein</topology>
    </subcellularLocation>
</comment>
<evidence type="ECO:0000256" key="4">
    <source>
        <dbReference type="ARBA" id="ARBA00022692"/>
    </source>
</evidence>
<evidence type="ECO:0000256" key="1">
    <source>
        <dbReference type="ARBA" id="ARBA00004651"/>
    </source>
</evidence>